<reference evidence="2" key="1">
    <citation type="journal article" date="2023" name="G3 (Bethesda)">
        <title>Genome assembly and association tests identify interacting loci associated with vigor, precocity, and sex in interspecific pistachio rootstocks.</title>
        <authorList>
            <person name="Palmer W."/>
            <person name="Jacygrad E."/>
            <person name="Sagayaradj S."/>
            <person name="Cavanaugh K."/>
            <person name="Han R."/>
            <person name="Bertier L."/>
            <person name="Beede B."/>
            <person name="Kafkas S."/>
            <person name="Golino D."/>
            <person name="Preece J."/>
            <person name="Michelmore R."/>
        </authorList>
    </citation>
    <scope>NUCLEOTIDE SEQUENCE [LARGE SCALE GENOMIC DNA]</scope>
</reference>
<evidence type="ECO:0000313" key="1">
    <source>
        <dbReference type="EMBL" id="KAJ0098309.1"/>
    </source>
</evidence>
<dbReference type="Proteomes" id="UP001164250">
    <property type="component" value="Chromosome 4"/>
</dbReference>
<accession>A0ACC1BH42</accession>
<proteinExistence type="predicted"/>
<protein>
    <submittedName>
        <fullName evidence="1">Uncharacterized protein</fullName>
    </submittedName>
</protein>
<dbReference type="EMBL" id="CM047900">
    <property type="protein sequence ID" value="KAJ0098309.1"/>
    <property type="molecule type" value="Genomic_DNA"/>
</dbReference>
<gene>
    <name evidence="1" type="ORF">Patl1_21548</name>
</gene>
<keyword evidence="2" id="KW-1185">Reference proteome</keyword>
<evidence type="ECO:0000313" key="2">
    <source>
        <dbReference type="Proteomes" id="UP001164250"/>
    </source>
</evidence>
<name>A0ACC1BH42_9ROSI</name>
<sequence length="294" mass="33262">MAIRFSQPKPLHKLRYLTRTLNSASSSISAVSPLNFAEKPEPTIEKHDPFSSPLNIYDHEKLFSLISSAKLLRSVFNLNLAAVEPVVDLGKWVMNSRLMDIDITREAITGLVRHTFYEHFCAGESSAEAERCVEKVNEAGLRGMLVYAVEHTDDENECDQNLRGFLQTVESAKTLAPSSVSFVVAKISAICPMSILKRVSDLLRWQQKDSSFRLPWKFNDFPIFSDHSPLYHTLERPEPLTQEEENELQVGYDRLLKLCRECEEGNVPLVLDAEDTVVQPAIDYLTYASAIDVQ</sequence>
<organism evidence="1 2">
    <name type="scientific">Pistacia atlantica</name>
    <dbReference type="NCBI Taxonomy" id="434234"/>
    <lineage>
        <taxon>Eukaryota</taxon>
        <taxon>Viridiplantae</taxon>
        <taxon>Streptophyta</taxon>
        <taxon>Embryophyta</taxon>
        <taxon>Tracheophyta</taxon>
        <taxon>Spermatophyta</taxon>
        <taxon>Magnoliopsida</taxon>
        <taxon>eudicotyledons</taxon>
        <taxon>Gunneridae</taxon>
        <taxon>Pentapetalae</taxon>
        <taxon>rosids</taxon>
        <taxon>malvids</taxon>
        <taxon>Sapindales</taxon>
        <taxon>Anacardiaceae</taxon>
        <taxon>Pistacia</taxon>
    </lineage>
</organism>
<comment type="caution">
    <text evidence="1">The sequence shown here is derived from an EMBL/GenBank/DDBJ whole genome shotgun (WGS) entry which is preliminary data.</text>
</comment>